<organism evidence="1 2">
    <name type="scientific">Rotaria socialis</name>
    <dbReference type="NCBI Taxonomy" id="392032"/>
    <lineage>
        <taxon>Eukaryota</taxon>
        <taxon>Metazoa</taxon>
        <taxon>Spiralia</taxon>
        <taxon>Gnathifera</taxon>
        <taxon>Rotifera</taxon>
        <taxon>Eurotatoria</taxon>
        <taxon>Bdelloidea</taxon>
        <taxon>Philodinida</taxon>
        <taxon>Philodinidae</taxon>
        <taxon>Rotaria</taxon>
    </lineage>
</organism>
<keyword evidence="2" id="KW-1185">Reference proteome</keyword>
<comment type="caution">
    <text evidence="1">The sequence shown here is derived from an EMBL/GenBank/DDBJ whole genome shotgun (WGS) entry which is preliminary data.</text>
</comment>
<protein>
    <submittedName>
        <fullName evidence="1">Uncharacterized protein</fullName>
    </submittedName>
</protein>
<accession>A0A821PX51</accession>
<proteinExistence type="predicted"/>
<name>A0A821PX51_9BILA</name>
<sequence length="99" mass="11978">MKYKNNELVIYYLNDLKTLHNLTKQSFVQVAYESSIRWISEYINKYCMEIMRKFNRVLASRDRLREDDIHEYKAAVEYLQIIQILKEHLGSFLLSPETL</sequence>
<evidence type="ECO:0000313" key="2">
    <source>
        <dbReference type="Proteomes" id="UP000663873"/>
    </source>
</evidence>
<gene>
    <name evidence="1" type="ORF">UJA718_LOCUS41905</name>
</gene>
<evidence type="ECO:0000313" key="1">
    <source>
        <dbReference type="EMBL" id="CAF4815116.1"/>
    </source>
</evidence>
<feature type="non-terminal residue" evidence="1">
    <location>
        <position position="99"/>
    </location>
</feature>
<dbReference type="AlphaFoldDB" id="A0A821PX51"/>
<dbReference type="Proteomes" id="UP000663873">
    <property type="component" value="Unassembled WGS sequence"/>
</dbReference>
<reference evidence="1" key="1">
    <citation type="submission" date="2021-02" db="EMBL/GenBank/DDBJ databases">
        <authorList>
            <person name="Nowell W R."/>
        </authorList>
    </citation>
    <scope>NUCLEOTIDE SEQUENCE</scope>
</reference>
<dbReference type="EMBL" id="CAJOBP010051573">
    <property type="protein sequence ID" value="CAF4815116.1"/>
    <property type="molecule type" value="Genomic_DNA"/>
</dbReference>